<dbReference type="AlphaFoldDB" id="A0A366HPP7"/>
<dbReference type="InterPro" id="IPR025368">
    <property type="entry name" value="DUF4272"/>
</dbReference>
<evidence type="ECO:0000313" key="1">
    <source>
        <dbReference type="EMBL" id="RBP43945.1"/>
    </source>
</evidence>
<protein>
    <submittedName>
        <fullName evidence="1">Uncharacterized protein DUF4272</fullName>
    </submittedName>
</protein>
<dbReference type="Proteomes" id="UP000253426">
    <property type="component" value="Unassembled WGS sequence"/>
</dbReference>
<proteinExistence type="predicted"/>
<evidence type="ECO:0000313" key="2">
    <source>
        <dbReference type="Proteomes" id="UP000253426"/>
    </source>
</evidence>
<sequence length="195" mass="22210">MEDESVKLTERSALEIAERSLVLVAIVAHTQQQTWVADWTRRFGIHDSFSDAERGFFSDSTPDQQAIVNFSWRAEALVSLIWSLGGLEQMPLLSEQCWILDTDFIAAAMKDPNEFRLCAEKRPSEEIQAMEGFLYHQHWRVRDRQLGLNVGAGRPLDPGELPVDALNPSVVYERRYGLSWVAGWGDDWDDVPTDT</sequence>
<dbReference type="Pfam" id="PF14094">
    <property type="entry name" value="DUF4272"/>
    <property type="match status" value="1"/>
</dbReference>
<organism evidence="1 2">
    <name type="scientific">Roseimicrobium gellanilyticum</name>
    <dbReference type="NCBI Taxonomy" id="748857"/>
    <lineage>
        <taxon>Bacteria</taxon>
        <taxon>Pseudomonadati</taxon>
        <taxon>Verrucomicrobiota</taxon>
        <taxon>Verrucomicrobiia</taxon>
        <taxon>Verrucomicrobiales</taxon>
        <taxon>Verrucomicrobiaceae</taxon>
        <taxon>Roseimicrobium</taxon>
    </lineage>
</organism>
<dbReference type="EMBL" id="QNRR01000005">
    <property type="protein sequence ID" value="RBP43945.1"/>
    <property type="molecule type" value="Genomic_DNA"/>
</dbReference>
<accession>A0A366HPP7</accession>
<gene>
    <name evidence="1" type="ORF">DES53_105344</name>
</gene>
<dbReference type="OrthoDB" id="4399984at2"/>
<reference evidence="1 2" key="1">
    <citation type="submission" date="2018-06" db="EMBL/GenBank/DDBJ databases">
        <title>Genomic Encyclopedia of Type Strains, Phase IV (KMG-IV): sequencing the most valuable type-strain genomes for metagenomic binning, comparative biology and taxonomic classification.</title>
        <authorList>
            <person name="Goeker M."/>
        </authorList>
    </citation>
    <scope>NUCLEOTIDE SEQUENCE [LARGE SCALE GENOMIC DNA]</scope>
    <source>
        <strain evidence="1 2">DSM 25532</strain>
    </source>
</reference>
<name>A0A366HPP7_9BACT</name>
<keyword evidence="2" id="KW-1185">Reference proteome</keyword>
<dbReference type="RefSeq" id="WP_113959402.1">
    <property type="nucleotide sequence ID" value="NZ_QNRR01000005.1"/>
</dbReference>
<comment type="caution">
    <text evidence="1">The sequence shown here is derived from an EMBL/GenBank/DDBJ whole genome shotgun (WGS) entry which is preliminary data.</text>
</comment>